<dbReference type="Proteomes" id="UP000799441">
    <property type="component" value="Unassembled WGS sequence"/>
</dbReference>
<evidence type="ECO:0000256" key="1">
    <source>
        <dbReference type="SAM" id="Phobius"/>
    </source>
</evidence>
<proteinExistence type="predicted"/>
<keyword evidence="3" id="KW-1185">Reference proteome</keyword>
<dbReference type="EMBL" id="MU003788">
    <property type="protein sequence ID" value="KAF2721736.1"/>
    <property type="molecule type" value="Genomic_DNA"/>
</dbReference>
<sequence>MHTHCPREMTRTLKADKRRSTPLLLSTTTATTAVCLTWISPKNNANAWSLSRCKVVLKTHTSCKPLNKGAYAI</sequence>
<reference evidence="2" key="1">
    <citation type="journal article" date="2020" name="Stud. Mycol.">
        <title>101 Dothideomycetes genomes: a test case for predicting lifestyles and emergence of pathogens.</title>
        <authorList>
            <person name="Haridas S."/>
            <person name="Albert R."/>
            <person name="Binder M."/>
            <person name="Bloem J."/>
            <person name="Labutti K."/>
            <person name="Salamov A."/>
            <person name="Andreopoulos B."/>
            <person name="Baker S."/>
            <person name="Barry K."/>
            <person name="Bills G."/>
            <person name="Bluhm B."/>
            <person name="Cannon C."/>
            <person name="Castanera R."/>
            <person name="Culley D."/>
            <person name="Daum C."/>
            <person name="Ezra D."/>
            <person name="Gonzalez J."/>
            <person name="Henrissat B."/>
            <person name="Kuo A."/>
            <person name="Liang C."/>
            <person name="Lipzen A."/>
            <person name="Lutzoni F."/>
            <person name="Magnuson J."/>
            <person name="Mondo S."/>
            <person name="Nolan M."/>
            <person name="Ohm R."/>
            <person name="Pangilinan J."/>
            <person name="Park H.-J."/>
            <person name="Ramirez L."/>
            <person name="Alfaro M."/>
            <person name="Sun H."/>
            <person name="Tritt A."/>
            <person name="Yoshinaga Y."/>
            <person name="Zwiers L.-H."/>
            <person name="Turgeon B."/>
            <person name="Goodwin S."/>
            <person name="Spatafora J."/>
            <person name="Crous P."/>
            <person name="Grigoriev I."/>
        </authorList>
    </citation>
    <scope>NUCLEOTIDE SEQUENCE</scope>
    <source>
        <strain evidence="2">CBS 116435</strain>
    </source>
</reference>
<protein>
    <submittedName>
        <fullName evidence="2">Uncharacterized protein</fullName>
    </submittedName>
</protein>
<gene>
    <name evidence="2" type="ORF">K431DRAFT_67847</name>
</gene>
<evidence type="ECO:0000313" key="2">
    <source>
        <dbReference type="EMBL" id="KAF2721736.1"/>
    </source>
</evidence>
<comment type="caution">
    <text evidence="2">The sequence shown here is derived from an EMBL/GenBank/DDBJ whole genome shotgun (WGS) entry which is preliminary data.</text>
</comment>
<name>A0A9P4QB99_9PEZI</name>
<keyword evidence="1" id="KW-0812">Transmembrane</keyword>
<keyword evidence="1" id="KW-0472">Membrane</keyword>
<dbReference type="AlphaFoldDB" id="A0A9P4QB99"/>
<accession>A0A9P4QB99</accession>
<evidence type="ECO:0000313" key="3">
    <source>
        <dbReference type="Proteomes" id="UP000799441"/>
    </source>
</evidence>
<feature type="transmembrane region" description="Helical" evidence="1">
    <location>
        <begin position="21"/>
        <end position="40"/>
    </location>
</feature>
<organism evidence="2 3">
    <name type="scientific">Polychaeton citri CBS 116435</name>
    <dbReference type="NCBI Taxonomy" id="1314669"/>
    <lineage>
        <taxon>Eukaryota</taxon>
        <taxon>Fungi</taxon>
        <taxon>Dikarya</taxon>
        <taxon>Ascomycota</taxon>
        <taxon>Pezizomycotina</taxon>
        <taxon>Dothideomycetes</taxon>
        <taxon>Dothideomycetidae</taxon>
        <taxon>Capnodiales</taxon>
        <taxon>Capnodiaceae</taxon>
        <taxon>Polychaeton</taxon>
    </lineage>
</organism>
<keyword evidence="1" id="KW-1133">Transmembrane helix</keyword>